<proteinExistence type="predicted"/>
<feature type="region of interest" description="Disordered" evidence="1">
    <location>
        <begin position="135"/>
        <end position="171"/>
    </location>
</feature>
<dbReference type="AlphaFoldDB" id="A0A7S2KCQ5"/>
<evidence type="ECO:0000313" key="2">
    <source>
        <dbReference type="EMBL" id="CAD9571621.1"/>
    </source>
</evidence>
<feature type="compositionally biased region" description="Basic residues" evidence="1">
    <location>
        <begin position="140"/>
        <end position="149"/>
    </location>
</feature>
<name>A0A7S2KCQ5_9STRA</name>
<feature type="compositionally biased region" description="Polar residues" evidence="1">
    <location>
        <begin position="59"/>
        <end position="84"/>
    </location>
</feature>
<organism evidence="2">
    <name type="scientific">Leptocylindrus danicus</name>
    <dbReference type="NCBI Taxonomy" id="163516"/>
    <lineage>
        <taxon>Eukaryota</taxon>
        <taxon>Sar</taxon>
        <taxon>Stramenopiles</taxon>
        <taxon>Ochrophyta</taxon>
        <taxon>Bacillariophyta</taxon>
        <taxon>Coscinodiscophyceae</taxon>
        <taxon>Chaetocerotophycidae</taxon>
        <taxon>Leptocylindrales</taxon>
        <taxon>Leptocylindraceae</taxon>
        <taxon>Leptocylindrus</taxon>
    </lineage>
</organism>
<gene>
    <name evidence="2" type="ORF">LDAN0321_LOCUS7578</name>
</gene>
<reference evidence="2" key="1">
    <citation type="submission" date="2021-01" db="EMBL/GenBank/DDBJ databases">
        <authorList>
            <person name="Corre E."/>
            <person name="Pelletier E."/>
            <person name="Niang G."/>
            <person name="Scheremetjew M."/>
            <person name="Finn R."/>
            <person name="Kale V."/>
            <person name="Holt S."/>
            <person name="Cochrane G."/>
            <person name="Meng A."/>
            <person name="Brown T."/>
            <person name="Cohen L."/>
        </authorList>
    </citation>
    <scope>NUCLEOTIDE SEQUENCE</scope>
    <source>
        <strain evidence="2">B650</strain>
    </source>
</reference>
<dbReference type="EMBL" id="HBGY01011950">
    <property type="protein sequence ID" value="CAD9571621.1"/>
    <property type="molecule type" value="Transcribed_RNA"/>
</dbReference>
<evidence type="ECO:0000256" key="1">
    <source>
        <dbReference type="SAM" id="MobiDB-lite"/>
    </source>
</evidence>
<feature type="region of interest" description="Disordered" evidence="1">
    <location>
        <begin position="57"/>
        <end position="113"/>
    </location>
</feature>
<accession>A0A7S2KCQ5</accession>
<sequence length="198" mass="21730">MFSLLTALKSIHSHVHQLISFFLDVLQLPCTGDEETFDAASDPPSYTKFSLEQDEKAITVQTQESGSDSPSPIATTGYPDNSNDGECANMVSDAGTSSGDESDAQSSSSSLIGVPAACRPKKKVTWAGLDDLDYVPTRTYPRKRPRRIKSKDGDGSKAKKKSKRSGAKKEKIIKTRYLTGTLYTYKGPNPRVEFVRHY</sequence>
<protein>
    <submittedName>
        <fullName evidence="2">Uncharacterized protein</fullName>
    </submittedName>
</protein>